<keyword evidence="1" id="KW-0812">Transmembrane</keyword>
<comment type="caution">
    <text evidence="3">The sequence shown here is derived from an EMBL/GenBank/DDBJ whole genome shotgun (WGS) entry which is preliminary data.</text>
</comment>
<evidence type="ECO:0000313" key="4">
    <source>
        <dbReference type="Proteomes" id="UP000249377"/>
    </source>
</evidence>
<feature type="domain" description="DUF3592" evidence="2">
    <location>
        <begin position="49"/>
        <end position="118"/>
    </location>
</feature>
<sequence length="153" mass="17378">MWRSVFVEKKKSKISFWGVILICFGIAFLIIGITGYLQQLGQKDWPMETATVINVDQRTESSGSRHGYRHRRTVYDITYQYEANGNVYTGEILKSSTPKKLGETFSIKFNPDTPNSSVEYTEPSLVPVLSGLAAFIVFGFIGFRMIQKSFTKK</sequence>
<keyword evidence="4" id="KW-1185">Reference proteome</keyword>
<dbReference type="InterPro" id="IPR021994">
    <property type="entry name" value="DUF3592"/>
</dbReference>
<dbReference type="Proteomes" id="UP000249377">
    <property type="component" value="Unassembled WGS sequence"/>
</dbReference>
<gene>
    <name evidence="3" type="ORF">DPQ25_06020</name>
</gene>
<keyword evidence="1" id="KW-1133">Transmembrane helix</keyword>
<reference evidence="3 4" key="1">
    <citation type="submission" date="2018-06" db="EMBL/GenBank/DDBJ databases">
        <title>Noncontiguous genome sequence of Ruminococcaceae bacterium ASD2818.</title>
        <authorList>
            <person name="Chaplin A.V."/>
            <person name="Sokolova S.R."/>
            <person name="Kochetkova T.O."/>
            <person name="Goltsov A.Y."/>
            <person name="Trofimov D.Y."/>
            <person name="Efimov B.A."/>
        </authorList>
    </citation>
    <scope>NUCLEOTIDE SEQUENCE [LARGE SCALE GENOMIC DNA]</scope>
    <source>
        <strain evidence="3 4">ASD2818</strain>
    </source>
</reference>
<name>A0A328UJX4_9FIRM</name>
<dbReference type="AlphaFoldDB" id="A0A328UJX4"/>
<feature type="transmembrane region" description="Helical" evidence="1">
    <location>
        <begin position="16"/>
        <end position="37"/>
    </location>
</feature>
<protein>
    <recommendedName>
        <fullName evidence="2">DUF3592 domain-containing protein</fullName>
    </recommendedName>
</protein>
<dbReference type="EMBL" id="QLYR01000002">
    <property type="protein sequence ID" value="RAQ29843.1"/>
    <property type="molecule type" value="Genomic_DNA"/>
</dbReference>
<keyword evidence="1" id="KW-0472">Membrane</keyword>
<feature type="transmembrane region" description="Helical" evidence="1">
    <location>
        <begin position="124"/>
        <end position="143"/>
    </location>
</feature>
<evidence type="ECO:0000256" key="1">
    <source>
        <dbReference type="SAM" id="Phobius"/>
    </source>
</evidence>
<organism evidence="3 4">
    <name type="scientific">Hydrogeniiclostridium mannosilyticum</name>
    <dbReference type="NCBI Taxonomy" id="2764322"/>
    <lineage>
        <taxon>Bacteria</taxon>
        <taxon>Bacillati</taxon>
        <taxon>Bacillota</taxon>
        <taxon>Clostridia</taxon>
        <taxon>Eubacteriales</taxon>
        <taxon>Acutalibacteraceae</taxon>
        <taxon>Hydrogeniiclostridium</taxon>
    </lineage>
</organism>
<accession>A0A328UJX4</accession>
<evidence type="ECO:0000313" key="3">
    <source>
        <dbReference type="EMBL" id="RAQ29843.1"/>
    </source>
</evidence>
<dbReference type="Pfam" id="PF12158">
    <property type="entry name" value="DUF3592"/>
    <property type="match status" value="1"/>
</dbReference>
<evidence type="ECO:0000259" key="2">
    <source>
        <dbReference type="Pfam" id="PF12158"/>
    </source>
</evidence>
<proteinExistence type="predicted"/>